<evidence type="ECO:0000256" key="4">
    <source>
        <dbReference type="ARBA" id="ARBA00023163"/>
    </source>
</evidence>
<dbReference type="InterPro" id="IPR010982">
    <property type="entry name" value="Lambda_DNA-bd_dom_sf"/>
</dbReference>
<keyword evidence="7" id="KW-1185">Reference proteome</keyword>
<sequence>MATEGTVTLRDIAEAAGVSIGTVSLALNEGKGIALATRQHILEVARTLGYEQRLPRRSVKVPKTVGILIERLPIAPTSDPFNKTVLLGLEAAARREGYRIALEFVHPDDGLNMDHWTPEVTAGMIILGGGDLDRNLVQAVVESHLPVVMVDHYIPGIGLPAVVPDNFAGAYTMTQYLLEKGHRRIGFVRGPSKYWTLSERLAGYMLAMQQEGLGPDQELIPPRISSGEEKGYGETLRLLDLPEPPTAIFAVSDKTAVGVYRAIHKRGLSIPGDISIVGFDDIEITRVLSPALTTVQIPAEMMGQVAFDRLLKLKDTPEESATLPIKWSLPTKLIVRDSVRNQHTD</sequence>
<dbReference type="SMART" id="SM00354">
    <property type="entry name" value="HTH_LACI"/>
    <property type="match status" value="1"/>
</dbReference>
<evidence type="ECO:0000256" key="3">
    <source>
        <dbReference type="ARBA" id="ARBA00023125"/>
    </source>
</evidence>
<dbReference type="SUPFAM" id="SSF47413">
    <property type="entry name" value="lambda repressor-like DNA-binding domains"/>
    <property type="match status" value="1"/>
</dbReference>
<reference evidence="6" key="1">
    <citation type="submission" date="2020-10" db="EMBL/GenBank/DDBJ databases">
        <title>Taxonomic study of unclassified bacteria belonging to the class Ktedonobacteria.</title>
        <authorList>
            <person name="Yabe S."/>
            <person name="Wang C.M."/>
            <person name="Zheng Y."/>
            <person name="Sakai Y."/>
            <person name="Cavaletti L."/>
            <person name="Monciardini P."/>
            <person name="Donadio S."/>
        </authorList>
    </citation>
    <scope>NUCLEOTIDE SEQUENCE</scope>
    <source>
        <strain evidence="6">SOSP1-1</strain>
    </source>
</reference>
<dbReference type="Proteomes" id="UP000612362">
    <property type="component" value="Unassembled WGS sequence"/>
</dbReference>
<dbReference type="AlphaFoldDB" id="A0A8J3MNN3"/>
<evidence type="ECO:0000259" key="5">
    <source>
        <dbReference type="PROSITE" id="PS50932"/>
    </source>
</evidence>
<keyword evidence="1" id="KW-0678">Repressor</keyword>
<dbReference type="InterPro" id="IPR000843">
    <property type="entry name" value="HTH_LacI"/>
</dbReference>
<proteinExistence type="predicted"/>
<keyword evidence="2" id="KW-0805">Transcription regulation</keyword>
<dbReference type="Gene3D" id="3.40.50.2300">
    <property type="match status" value="2"/>
</dbReference>
<dbReference type="PROSITE" id="PS50932">
    <property type="entry name" value="HTH_LACI_2"/>
    <property type="match status" value="1"/>
</dbReference>
<dbReference type="Pfam" id="PF13377">
    <property type="entry name" value="Peripla_BP_3"/>
    <property type="match status" value="1"/>
</dbReference>
<accession>A0A8J3MNN3</accession>
<keyword evidence="3" id="KW-0238">DNA-binding</keyword>
<name>A0A8J3MNN3_9CHLR</name>
<dbReference type="PANTHER" id="PTHR30146">
    <property type="entry name" value="LACI-RELATED TRANSCRIPTIONAL REPRESSOR"/>
    <property type="match status" value="1"/>
</dbReference>
<dbReference type="PANTHER" id="PTHR30146:SF148">
    <property type="entry name" value="HTH-TYPE TRANSCRIPTIONAL REPRESSOR PURR-RELATED"/>
    <property type="match status" value="1"/>
</dbReference>
<dbReference type="PROSITE" id="PS00356">
    <property type="entry name" value="HTH_LACI_1"/>
    <property type="match status" value="1"/>
</dbReference>
<evidence type="ECO:0000313" key="7">
    <source>
        <dbReference type="Proteomes" id="UP000612362"/>
    </source>
</evidence>
<dbReference type="Gene3D" id="1.10.260.40">
    <property type="entry name" value="lambda repressor-like DNA-binding domains"/>
    <property type="match status" value="1"/>
</dbReference>
<comment type="caution">
    <text evidence="6">The sequence shown here is derived from an EMBL/GenBank/DDBJ whole genome shotgun (WGS) entry which is preliminary data.</text>
</comment>
<feature type="domain" description="HTH lacI-type" evidence="5">
    <location>
        <begin position="7"/>
        <end position="61"/>
    </location>
</feature>
<evidence type="ECO:0000256" key="1">
    <source>
        <dbReference type="ARBA" id="ARBA00022491"/>
    </source>
</evidence>
<dbReference type="EMBL" id="BNJF01000001">
    <property type="protein sequence ID" value="GHO42085.1"/>
    <property type="molecule type" value="Genomic_DNA"/>
</dbReference>
<evidence type="ECO:0000256" key="2">
    <source>
        <dbReference type="ARBA" id="ARBA00023015"/>
    </source>
</evidence>
<gene>
    <name evidence="6" type="ORF">KSX_02480</name>
</gene>
<organism evidence="6 7">
    <name type="scientific">Ktedonospora formicarum</name>
    <dbReference type="NCBI Taxonomy" id="2778364"/>
    <lineage>
        <taxon>Bacteria</taxon>
        <taxon>Bacillati</taxon>
        <taxon>Chloroflexota</taxon>
        <taxon>Ktedonobacteria</taxon>
        <taxon>Ktedonobacterales</taxon>
        <taxon>Ktedonobacteraceae</taxon>
        <taxon>Ktedonospora</taxon>
    </lineage>
</organism>
<protein>
    <recommendedName>
        <fullName evidence="5">HTH lacI-type domain-containing protein</fullName>
    </recommendedName>
</protein>
<dbReference type="Pfam" id="PF00356">
    <property type="entry name" value="LacI"/>
    <property type="match status" value="1"/>
</dbReference>
<dbReference type="GO" id="GO:0003700">
    <property type="term" value="F:DNA-binding transcription factor activity"/>
    <property type="evidence" value="ECO:0007669"/>
    <property type="project" value="TreeGrafter"/>
</dbReference>
<keyword evidence="4" id="KW-0804">Transcription</keyword>
<dbReference type="InterPro" id="IPR046335">
    <property type="entry name" value="LacI/GalR-like_sensor"/>
</dbReference>
<evidence type="ECO:0000313" key="6">
    <source>
        <dbReference type="EMBL" id="GHO42085.1"/>
    </source>
</evidence>
<dbReference type="GO" id="GO:0000976">
    <property type="term" value="F:transcription cis-regulatory region binding"/>
    <property type="evidence" value="ECO:0007669"/>
    <property type="project" value="TreeGrafter"/>
</dbReference>
<dbReference type="SUPFAM" id="SSF53822">
    <property type="entry name" value="Periplasmic binding protein-like I"/>
    <property type="match status" value="1"/>
</dbReference>
<dbReference type="InterPro" id="IPR028082">
    <property type="entry name" value="Peripla_BP_I"/>
</dbReference>
<dbReference type="RefSeq" id="WP_220191670.1">
    <property type="nucleotide sequence ID" value="NZ_BNJF01000001.1"/>
</dbReference>
<dbReference type="CDD" id="cd01392">
    <property type="entry name" value="HTH_LacI"/>
    <property type="match status" value="1"/>
</dbReference>